<protein>
    <submittedName>
        <fullName evidence="1">Uncharacterized protein</fullName>
    </submittedName>
</protein>
<accession>A0ABD0L4H4</accession>
<organism evidence="1 2">
    <name type="scientific">Batillaria attramentaria</name>
    <dbReference type="NCBI Taxonomy" id="370345"/>
    <lineage>
        <taxon>Eukaryota</taxon>
        <taxon>Metazoa</taxon>
        <taxon>Spiralia</taxon>
        <taxon>Lophotrochozoa</taxon>
        <taxon>Mollusca</taxon>
        <taxon>Gastropoda</taxon>
        <taxon>Caenogastropoda</taxon>
        <taxon>Sorbeoconcha</taxon>
        <taxon>Cerithioidea</taxon>
        <taxon>Batillariidae</taxon>
        <taxon>Batillaria</taxon>
    </lineage>
</organism>
<comment type="caution">
    <text evidence="1">The sequence shown here is derived from an EMBL/GenBank/DDBJ whole genome shotgun (WGS) entry which is preliminary data.</text>
</comment>
<keyword evidence="2" id="KW-1185">Reference proteome</keyword>
<dbReference type="AlphaFoldDB" id="A0ABD0L4H4"/>
<feature type="non-terminal residue" evidence="1">
    <location>
        <position position="85"/>
    </location>
</feature>
<dbReference type="EMBL" id="JACVVK020000084">
    <property type="protein sequence ID" value="KAK7494345.1"/>
    <property type="molecule type" value="Genomic_DNA"/>
</dbReference>
<reference evidence="1 2" key="1">
    <citation type="journal article" date="2023" name="Sci. Data">
        <title>Genome assembly of the Korean intertidal mud-creeper Batillaria attramentaria.</title>
        <authorList>
            <person name="Patra A.K."/>
            <person name="Ho P.T."/>
            <person name="Jun S."/>
            <person name="Lee S.J."/>
            <person name="Kim Y."/>
            <person name="Won Y.J."/>
        </authorList>
    </citation>
    <scope>NUCLEOTIDE SEQUENCE [LARGE SCALE GENOMIC DNA]</scope>
    <source>
        <strain evidence="1">Wonlab-2016</strain>
    </source>
</reference>
<sequence>MIGPRAFDIIECIIRRRRLHTGPIKGPQPACRDEIVNLEQRAPGGHLTRDTSNSPTGNKSTWAVGAVTTHSSHSFPLTGPFAGEM</sequence>
<evidence type="ECO:0000313" key="2">
    <source>
        <dbReference type="Proteomes" id="UP001519460"/>
    </source>
</evidence>
<dbReference type="Proteomes" id="UP001519460">
    <property type="component" value="Unassembled WGS sequence"/>
</dbReference>
<name>A0ABD0L4H4_9CAEN</name>
<evidence type="ECO:0000313" key="1">
    <source>
        <dbReference type="EMBL" id="KAK7494345.1"/>
    </source>
</evidence>
<gene>
    <name evidence="1" type="ORF">BaRGS_00014448</name>
</gene>
<proteinExistence type="predicted"/>